<name>A0AAU6W1N7_9VIRU</name>
<evidence type="ECO:0000256" key="1">
    <source>
        <dbReference type="SAM" id="Phobius"/>
    </source>
</evidence>
<dbReference type="EMBL" id="PP179325">
    <property type="protein sequence ID" value="XAI70611.1"/>
    <property type="molecule type" value="Genomic_DNA"/>
</dbReference>
<gene>
    <name evidence="2" type="ORF">Touem01_00082</name>
</gene>
<protein>
    <submittedName>
        <fullName evidence="2">Uncharacterized protein</fullName>
    </submittedName>
</protein>
<keyword evidence="1" id="KW-0812">Transmembrane</keyword>
<evidence type="ECO:0000313" key="2">
    <source>
        <dbReference type="EMBL" id="XAI70611.1"/>
    </source>
</evidence>
<keyword evidence="1" id="KW-0472">Membrane</keyword>
<organism evidence="2">
    <name type="scientific">Pseudomonas phage Touem01</name>
    <dbReference type="NCBI Taxonomy" id="3138548"/>
    <lineage>
        <taxon>Viruses</taxon>
    </lineage>
</organism>
<proteinExistence type="predicted"/>
<sequence>MTYQLNFRDRAMIGAGLYLGFLFVAIITLGWLMLIGGNPLTVENVGVVSATGYPNDRVRAGDIVGVRRQLCSDRSVALQYFPSLVDSRGFRFPLPGGMVEAASGCHNTTYGFVVPDLPAGEYVLSSAIRFQNNLVGRDESTTFPLLRIRIMR</sequence>
<feature type="transmembrane region" description="Helical" evidence="1">
    <location>
        <begin position="12"/>
        <end position="34"/>
    </location>
</feature>
<keyword evidence="1" id="KW-1133">Transmembrane helix</keyword>
<accession>A0AAU6W1N7</accession>
<reference evidence="2" key="1">
    <citation type="journal article" date="2024" name="J. Gen. Virol.">
        <title>Novel phages of Pseudomonas syringae unveil numerous potential auxiliary metabolic genes.</title>
        <authorList>
            <person name="Feltin C."/>
            <person name="Garneau J.R."/>
            <person name="Morris C.E."/>
            <person name="Berard A."/>
            <person name="Torres-Barcelo C."/>
        </authorList>
    </citation>
    <scope>NUCLEOTIDE SEQUENCE</scope>
</reference>